<evidence type="ECO:0000313" key="5">
    <source>
        <dbReference type="Proteomes" id="UP000001876"/>
    </source>
</evidence>
<dbReference type="InterPro" id="IPR014031">
    <property type="entry name" value="Ketoacyl_synth_C"/>
</dbReference>
<evidence type="ECO:0000259" key="3">
    <source>
        <dbReference type="PROSITE" id="PS52004"/>
    </source>
</evidence>
<protein>
    <submittedName>
        <fullName evidence="4">Predicted protein</fullName>
    </submittedName>
</protein>
<organism evidence="5">
    <name type="scientific">Micromonas pusilla (strain CCMP1545)</name>
    <name type="common">Picoplanktonic green alga</name>
    <dbReference type="NCBI Taxonomy" id="564608"/>
    <lineage>
        <taxon>Eukaryota</taxon>
        <taxon>Viridiplantae</taxon>
        <taxon>Chlorophyta</taxon>
        <taxon>Mamiellophyceae</taxon>
        <taxon>Mamiellales</taxon>
        <taxon>Mamiellaceae</taxon>
        <taxon>Micromonas</taxon>
    </lineage>
</organism>
<dbReference type="Proteomes" id="UP000001876">
    <property type="component" value="Unassembled WGS sequence"/>
</dbReference>
<dbReference type="GeneID" id="9681466"/>
<dbReference type="Gene3D" id="3.40.47.10">
    <property type="match status" value="1"/>
</dbReference>
<dbReference type="OrthoDB" id="514228at2759"/>
<dbReference type="Pfam" id="PF02801">
    <property type="entry name" value="Ketoacyl-synt_C"/>
    <property type="match status" value="1"/>
</dbReference>
<dbReference type="SUPFAM" id="SSF53901">
    <property type="entry name" value="Thiolase-like"/>
    <property type="match status" value="2"/>
</dbReference>
<dbReference type="PROSITE" id="PS52004">
    <property type="entry name" value="KS3_2"/>
    <property type="match status" value="1"/>
</dbReference>
<name>C1MK53_MICPC</name>
<dbReference type="InterPro" id="IPR014030">
    <property type="entry name" value="Ketoacyl_synth_N"/>
</dbReference>
<keyword evidence="2" id="KW-0597">Phosphoprotein</keyword>
<evidence type="ECO:0000256" key="1">
    <source>
        <dbReference type="ARBA" id="ARBA00022450"/>
    </source>
</evidence>
<dbReference type="RefSeq" id="XP_003055932.1">
    <property type="nucleotide sequence ID" value="XM_003055886.1"/>
</dbReference>
<dbReference type="GO" id="GO:0006633">
    <property type="term" value="P:fatty acid biosynthetic process"/>
    <property type="evidence" value="ECO:0007669"/>
    <property type="project" value="TreeGrafter"/>
</dbReference>
<dbReference type="STRING" id="564608.C1MK53"/>
<reference evidence="4 5" key="1">
    <citation type="journal article" date="2009" name="Science">
        <title>Green evolution and dynamic adaptations revealed by genomes of the marine picoeukaryotes Micromonas.</title>
        <authorList>
            <person name="Worden A.Z."/>
            <person name="Lee J.H."/>
            <person name="Mock T."/>
            <person name="Rouze P."/>
            <person name="Simmons M.P."/>
            <person name="Aerts A.L."/>
            <person name="Allen A.E."/>
            <person name="Cuvelier M.L."/>
            <person name="Derelle E."/>
            <person name="Everett M.V."/>
            <person name="Foulon E."/>
            <person name="Grimwood J."/>
            <person name="Gundlach H."/>
            <person name="Henrissat B."/>
            <person name="Napoli C."/>
            <person name="McDonald S.M."/>
            <person name="Parker M.S."/>
            <person name="Rombauts S."/>
            <person name="Salamov A."/>
            <person name="Von Dassow P."/>
            <person name="Badger J.H."/>
            <person name="Coutinho P.M."/>
            <person name="Demir E."/>
            <person name="Dubchak I."/>
            <person name="Gentemann C."/>
            <person name="Eikrem W."/>
            <person name="Gready J.E."/>
            <person name="John U."/>
            <person name="Lanier W."/>
            <person name="Lindquist E.A."/>
            <person name="Lucas S."/>
            <person name="Mayer K.F."/>
            <person name="Moreau H."/>
            <person name="Not F."/>
            <person name="Otillar R."/>
            <person name="Panaud O."/>
            <person name="Pangilinan J."/>
            <person name="Paulsen I."/>
            <person name="Piegu B."/>
            <person name="Poliakov A."/>
            <person name="Robbens S."/>
            <person name="Schmutz J."/>
            <person name="Toulza E."/>
            <person name="Wyss T."/>
            <person name="Zelensky A."/>
            <person name="Zhou K."/>
            <person name="Armbrust E.V."/>
            <person name="Bhattacharya D."/>
            <person name="Goodenough U.W."/>
            <person name="Van de Peer Y."/>
            <person name="Grigoriev I.V."/>
        </authorList>
    </citation>
    <scope>NUCLEOTIDE SEQUENCE [LARGE SCALE GENOMIC DNA]</scope>
    <source>
        <strain evidence="4 5">CCMP1545</strain>
    </source>
</reference>
<dbReference type="InterPro" id="IPR020841">
    <property type="entry name" value="PKS_Beta-ketoAc_synthase_dom"/>
</dbReference>
<dbReference type="GO" id="GO:0004312">
    <property type="term" value="F:fatty acid synthase activity"/>
    <property type="evidence" value="ECO:0007669"/>
    <property type="project" value="TreeGrafter"/>
</dbReference>
<dbReference type="InterPro" id="IPR016039">
    <property type="entry name" value="Thiolase-like"/>
</dbReference>
<dbReference type="eggNOG" id="KOG1202">
    <property type="taxonomic scope" value="Eukaryota"/>
</dbReference>
<gene>
    <name evidence="4" type="ORF">MICPUCDRAFT_13786</name>
</gene>
<feature type="non-terminal residue" evidence="4">
    <location>
        <position position="228"/>
    </location>
</feature>
<dbReference type="PANTHER" id="PTHR43775:SF37">
    <property type="entry name" value="SI:DKEY-61P9.11"/>
    <property type="match status" value="1"/>
</dbReference>
<dbReference type="KEGG" id="mpp:MICPUCDRAFT_13786"/>
<dbReference type="CDD" id="cd00833">
    <property type="entry name" value="PKS"/>
    <property type="match status" value="1"/>
</dbReference>
<proteinExistence type="predicted"/>
<sequence length="228" mass="23500">MRVAEAINTDPQQRVLLLTAVNADVMSCMEKKAIGVYTGMSYVDYAKIIARDINGFTSQTASGTSQSVASGRLAYTFDLKGPALSIDTACSSSLVAAHIGTRAVGTRECATAAISICGVNLTLLAYTTAMFQRAGMLAPDGRCKTLDASADGYVRAEGCEIILLAASSDDVTQLSVALGGSAVNQDGRSSSLTAPNGPTQHAVIKSALLDGRFSASDVTSLHLHGTGT</sequence>
<accession>C1MK53</accession>
<keyword evidence="1" id="KW-0596">Phosphopantetheine</keyword>
<feature type="domain" description="Ketosynthase family 3 (KS3)" evidence="3">
    <location>
        <begin position="1"/>
        <end position="228"/>
    </location>
</feature>
<dbReference type="SMART" id="SM00825">
    <property type="entry name" value="PKS_KS"/>
    <property type="match status" value="1"/>
</dbReference>
<dbReference type="OMA" id="NGHLAHH"/>
<keyword evidence="5" id="KW-1185">Reference proteome</keyword>
<dbReference type="InterPro" id="IPR050091">
    <property type="entry name" value="PKS_NRPS_Biosynth_Enz"/>
</dbReference>
<evidence type="ECO:0000256" key="2">
    <source>
        <dbReference type="ARBA" id="ARBA00022553"/>
    </source>
</evidence>
<dbReference type="AlphaFoldDB" id="C1MK53"/>
<dbReference type="EMBL" id="GG663736">
    <property type="protein sequence ID" value="EEH59308.1"/>
    <property type="molecule type" value="Genomic_DNA"/>
</dbReference>
<evidence type="ECO:0000313" key="4">
    <source>
        <dbReference type="EMBL" id="EEH59308.1"/>
    </source>
</evidence>
<dbReference type="Pfam" id="PF00109">
    <property type="entry name" value="ketoacyl-synt"/>
    <property type="match status" value="1"/>
</dbReference>
<dbReference type="PANTHER" id="PTHR43775">
    <property type="entry name" value="FATTY ACID SYNTHASE"/>
    <property type="match status" value="1"/>
</dbReference>